<accession>A0ABD3MNS2</accession>
<feature type="compositionally biased region" description="Basic and acidic residues" evidence="4">
    <location>
        <begin position="721"/>
        <end position="732"/>
    </location>
</feature>
<dbReference type="Proteomes" id="UP001530315">
    <property type="component" value="Unassembled WGS sequence"/>
</dbReference>
<organism evidence="6 7">
    <name type="scientific">Stephanodiscus triporus</name>
    <dbReference type="NCBI Taxonomy" id="2934178"/>
    <lineage>
        <taxon>Eukaryota</taxon>
        <taxon>Sar</taxon>
        <taxon>Stramenopiles</taxon>
        <taxon>Ochrophyta</taxon>
        <taxon>Bacillariophyta</taxon>
        <taxon>Coscinodiscophyceae</taxon>
        <taxon>Thalassiosirophycidae</taxon>
        <taxon>Stephanodiscales</taxon>
        <taxon>Stephanodiscaceae</taxon>
        <taxon>Stephanodiscus</taxon>
    </lineage>
</organism>
<dbReference type="InterPro" id="IPR017932">
    <property type="entry name" value="GATase_2_dom"/>
</dbReference>
<sequence>MCGIGLLASFPTFENSQNQGLHGDFNHRLSQSLARRGPDVPFGQLNFTPAYASNVEVAPEKRWSLTLHASVLHMRGERPVGQPLSFPIPASSNGDEKALNCALCWNGECYTYKKIVGGASEFKNDRSRHGDMVEFISTTTSDTMLITELIREAIATSQNSGLGEHEAISEAMSRIHGEFSFILLVPSAFSACIYYGRDFLGRRSLLVNKSLRGVVALSSVAMGTLDKGHIPNSSNWEEIPPGIVYRLDPCTGIETSLLVARVVNMDVLAIPHDSALQTSGIEVAAEILRNLLDRAVKRRVMRAPLPKSQSTSDASVAVLFSGGIDSVVLAALCNRHVPSEQPIDLINVSFHTDSDLGRKTTSPDRLAAILSFSEISERFPERRWRLIAVDVPYLEVLEQESHILQLIAPLDSTMDFNIATAFWFAGRGEGRVLDMNEIDEASKGIDDKAVACNETVSTRQQEPLLRFSTGHTANVSKGSSKTLPSCISDNCTRLASQSCVFQACKVCCGKFQGPVSSYLGRRAMLCTAHNQIDDQQTKNIKSNAGAKNTTAERQLPSSFSASNAQVSNTHKIITSQAKILLSGVGADEQMAGYGRHRTTYQRGGYEALRMELQMEFNRLWTRNLGRDDRCLSDHGKEGRYPYLDEDVVAYLDALPLELKCDMTRPLGEGDKLLLRKVAQMIGVMECSVLQKRAIQFGSRIAKVSDRSRFGSGRQAAGHKKIVADKAPRKSIG</sequence>
<proteinExistence type="predicted"/>
<evidence type="ECO:0000256" key="4">
    <source>
        <dbReference type="SAM" id="MobiDB-lite"/>
    </source>
</evidence>
<dbReference type="PROSITE" id="PS51278">
    <property type="entry name" value="GATASE_TYPE_2"/>
    <property type="match status" value="1"/>
</dbReference>
<evidence type="ECO:0000256" key="3">
    <source>
        <dbReference type="ARBA" id="ARBA00022962"/>
    </source>
</evidence>
<protein>
    <recommendedName>
        <fullName evidence="5">Glutamine amidotransferase type-2 domain-containing protein</fullName>
    </recommendedName>
</protein>
<evidence type="ECO:0000313" key="6">
    <source>
        <dbReference type="EMBL" id="KAL3762165.1"/>
    </source>
</evidence>
<name>A0ABD3MNS2_9STRA</name>
<keyword evidence="2" id="KW-0061">Asparagine biosynthesis</keyword>
<dbReference type="AlphaFoldDB" id="A0ABD3MNS2"/>
<dbReference type="SUPFAM" id="SSF56235">
    <property type="entry name" value="N-terminal nucleophile aminohydrolases (Ntn hydrolases)"/>
    <property type="match status" value="1"/>
</dbReference>
<dbReference type="InterPro" id="IPR051857">
    <property type="entry name" value="Asn_synthetase_domain"/>
</dbReference>
<dbReference type="InterPro" id="IPR014729">
    <property type="entry name" value="Rossmann-like_a/b/a_fold"/>
</dbReference>
<keyword evidence="7" id="KW-1185">Reference proteome</keyword>
<dbReference type="InterPro" id="IPR001962">
    <property type="entry name" value="Asn_synthase"/>
</dbReference>
<dbReference type="GO" id="GO:0006529">
    <property type="term" value="P:asparagine biosynthetic process"/>
    <property type="evidence" value="ECO:0007669"/>
    <property type="project" value="UniProtKB-KW"/>
</dbReference>
<evidence type="ECO:0000259" key="5">
    <source>
        <dbReference type="PROSITE" id="PS51278"/>
    </source>
</evidence>
<evidence type="ECO:0000256" key="1">
    <source>
        <dbReference type="ARBA" id="ARBA00022605"/>
    </source>
</evidence>
<dbReference type="PANTHER" id="PTHR45937:SF1">
    <property type="entry name" value="ASPARAGINE SYNTHETASE DOMAIN-CONTAINING PROTEIN 1"/>
    <property type="match status" value="1"/>
</dbReference>
<evidence type="ECO:0000256" key="2">
    <source>
        <dbReference type="ARBA" id="ARBA00022888"/>
    </source>
</evidence>
<gene>
    <name evidence="6" type="ORF">ACHAW5_003195</name>
</gene>
<dbReference type="CDD" id="cd01991">
    <property type="entry name" value="Asn_synthase_B_C"/>
    <property type="match status" value="1"/>
</dbReference>
<dbReference type="InterPro" id="IPR029055">
    <property type="entry name" value="Ntn_hydrolases_N"/>
</dbReference>
<reference evidence="6 7" key="1">
    <citation type="submission" date="2024-10" db="EMBL/GenBank/DDBJ databases">
        <title>Updated reference genomes for cyclostephanoid diatoms.</title>
        <authorList>
            <person name="Roberts W.R."/>
            <person name="Alverson A.J."/>
        </authorList>
    </citation>
    <scope>NUCLEOTIDE SEQUENCE [LARGE SCALE GENOMIC DNA]</scope>
    <source>
        <strain evidence="6 7">AJA276-08</strain>
    </source>
</reference>
<dbReference type="Gene3D" id="3.40.50.620">
    <property type="entry name" value="HUPs"/>
    <property type="match status" value="2"/>
</dbReference>
<feature type="domain" description="Glutamine amidotransferase type-2" evidence="5">
    <location>
        <begin position="2"/>
        <end position="250"/>
    </location>
</feature>
<evidence type="ECO:0000313" key="7">
    <source>
        <dbReference type="Proteomes" id="UP001530315"/>
    </source>
</evidence>
<dbReference type="PANTHER" id="PTHR45937">
    <property type="entry name" value="ASPARAGINE SYNTHETASE DOMAIN-CONTAINING PROTEIN 1"/>
    <property type="match status" value="1"/>
</dbReference>
<dbReference type="Pfam" id="PF00733">
    <property type="entry name" value="Asn_synthase"/>
    <property type="match status" value="2"/>
</dbReference>
<dbReference type="EMBL" id="JALLAZ020001835">
    <property type="protein sequence ID" value="KAL3762165.1"/>
    <property type="molecule type" value="Genomic_DNA"/>
</dbReference>
<dbReference type="SUPFAM" id="SSF52402">
    <property type="entry name" value="Adenine nucleotide alpha hydrolases-like"/>
    <property type="match status" value="2"/>
</dbReference>
<comment type="caution">
    <text evidence="6">The sequence shown here is derived from an EMBL/GenBank/DDBJ whole genome shotgun (WGS) entry which is preliminary data.</text>
</comment>
<dbReference type="Gene3D" id="3.60.20.10">
    <property type="entry name" value="Glutamine Phosphoribosylpyrophosphate, subunit 1, domain 1"/>
    <property type="match status" value="1"/>
</dbReference>
<feature type="region of interest" description="Disordered" evidence="4">
    <location>
        <begin position="709"/>
        <end position="732"/>
    </location>
</feature>
<keyword evidence="1" id="KW-0028">Amino-acid biosynthesis</keyword>
<keyword evidence="3" id="KW-0315">Glutamine amidotransferase</keyword>